<reference evidence="2" key="1">
    <citation type="submission" date="2017-12" db="EMBL/GenBank/DDBJ databases">
        <title>Gene loss provides genomic basis for host adaptation in cereal stripe rust fungi.</title>
        <authorList>
            <person name="Xia C."/>
        </authorList>
    </citation>
    <scope>NUCLEOTIDE SEQUENCE [LARGE SCALE GENOMIC DNA]</scope>
    <source>
        <strain evidence="2">93-210</strain>
    </source>
</reference>
<dbReference type="VEuPathDB" id="FungiDB:PSHT_11169"/>
<protein>
    <submittedName>
        <fullName evidence="2">Uncharacterized protein</fullName>
    </submittedName>
</protein>
<evidence type="ECO:0000256" key="1">
    <source>
        <dbReference type="SAM" id="SignalP"/>
    </source>
</evidence>
<accession>A0A2S4V940</accession>
<dbReference type="VEuPathDB" id="FungiDB:PSTT_09318"/>
<dbReference type="Proteomes" id="UP000239156">
    <property type="component" value="Unassembled WGS sequence"/>
</dbReference>
<organism evidence="2 3">
    <name type="scientific">Puccinia striiformis</name>
    <dbReference type="NCBI Taxonomy" id="27350"/>
    <lineage>
        <taxon>Eukaryota</taxon>
        <taxon>Fungi</taxon>
        <taxon>Dikarya</taxon>
        <taxon>Basidiomycota</taxon>
        <taxon>Pucciniomycotina</taxon>
        <taxon>Pucciniomycetes</taxon>
        <taxon>Pucciniales</taxon>
        <taxon>Pucciniaceae</taxon>
        <taxon>Puccinia</taxon>
    </lineage>
</organism>
<feature type="non-terminal residue" evidence="2">
    <location>
        <position position="1"/>
    </location>
</feature>
<proteinExistence type="predicted"/>
<dbReference type="AlphaFoldDB" id="A0A2S4V940"/>
<evidence type="ECO:0000313" key="2">
    <source>
        <dbReference type="EMBL" id="POW06008.1"/>
    </source>
</evidence>
<dbReference type="EMBL" id="PKSL01000091">
    <property type="protein sequence ID" value="POW06008.1"/>
    <property type="molecule type" value="Genomic_DNA"/>
</dbReference>
<evidence type="ECO:0000313" key="3">
    <source>
        <dbReference type="Proteomes" id="UP000239156"/>
    </source>
</evidence>
<name>A0A2S4V940_9BASI</name>
<feature type="signal peptide" evidence="1">
    <location>
        <begin position="1"/>
        <end position="17"/>
    </location>
</feature>
<keyword evidence="1" id="KW-0732">Signal</keyword>
<comment type="caution">
    <text evidence="2">The sequence shown here is derived from an EMBL/GenBank/DDBJ whole genome shotgun (WGS) entry which is preliminary data.</text>
</comment>
<keyword evidence="3" id="KW-1185">Reference proteome</keyword>
<sequence>PWMFVKTSVLVVYGALAELVMATTAAYHSVRLTRRMESAVVKGELESKESKIFTHPELNSHAAEPGELGLTLMQFCTRGGREMDVESKDMERFLNAFVSSYMRHEYATKRFTTQDLYRDHLEWLHLHHKTHTKIVEASEVLSNKMDGTLESSLEDYYNNNMNGRILTCREEAGFVHWKLGKEWSSQYMNTERLKISDLLQGYMEWAKEDSILKDNSYVFEWSNVKDSETYTKLVEGYVTTHIFCH</sequence>
<gene>
    <name evidence="2" type="ORF">PSTT_09318</name>
</gene>
<feature type="chain" id="PRO_5015614690" evidence="1">
    <location>
        <begin position="18"/>
        <end position="245"/>
    </location>
</feature>